<dbReference type="SUPFAM" id="SSF57868">
    <property type="entry name" value="Metallothionein"/>
    <property type="match status" value="1"/>
</dbReference>
<dbReference type="EMBL" id="JAGXFD010000001">
    <property type="protein sequence ID" value="MBZ9567088.1"/>
    <property type="molecule type" value="Genomic_DNA"/>
</dbReference>
<dbReference type="InterPro" id="IPR017854">
    <property type="entry name" value="Metalthion_dom_sf"/>
</dbReference>
<evidence type="ECO:0000313" key="3">
    <source>
        <dbReference type="EMBL" id="MBZ9567088.1"/>
    </source>
</evidence>
<reference evidence="3 4" key="1">
    <citation type="submission" date="2021-05" db="EMBL/GenBank/DDBJ databases">
        <title>Petroleum and Energy Research Collection (APPE): ex situ preservation of microbial diversity associated with the oil industry and exploitation of its biotechnological potential.</title>
        <authorList>
            <person name="Paixao C.T.M."/>
            <person name="Gomes M.B."/>
            <person name="Oliveira V.M."/>
        </authorList>
    </citation>
    <scope>NUCLEOTIDE SEQUENCE [LARGE SCALE GENOMIC DNA]</scope>
    <source>
        <strain evidence="3 4">LIT2</strain>
    </source>
</reference>
<evidence type="ECO:0000256" key="2">
    <source>
        <dbReference type="ARBA" id="ARBA00022851"/>
    </source>
</evidence>
<keyword evidence="2" id="KW-0480">Metal-thiolate cluster</keyword>
<keyword evidence="1" id="KW-0479">Metal-binding</keyword>
<dbReference type="Proteomes" id="UP001319883">
    <property type="component" value="Unassembled WGS sequence"/>
</dbReference>
<gene>
    <name evidence="3" type="ORF">KGQ91_05205</name>
</gene>
<keyword evidence="4" id="KW-1185">Reference proteome</keyword>
<evidence type="ECO:0000313" key="4">
    <source>
        <dbReference type="Proteomes" id="UP001319883"/>
    </source>
</evidence>
<organism evidence="3 4">
    <name type="scientific">Modicisalibacter tunisiensis</name>
    <dbReference type="NCBI Taxonomy" id="390637"/>
    <lineage>
        <taxon>Bacteria</taxon>
        <taxon>Pseudomonadati</taxon>
        <taxon>Pseudomonadota</taxon>
        <taxon>Gammaproteobacteria</taxon>
        <taxon>Oceanospirillales</taxon>
        <taxon>Halomonadaceae</taxon>
        <taxon>Modicisalibacter</taxon>
    </lineage>
</organism>
<evidence type="ECO:0000256" key="1">
    <source>
        <dbReference type="ARBA" id="ARBA00022723"/>
    </source>
</evidence>
<dbReference type="Gene3D" id="2.30.170.10">
    <property type="match status" value="1"/>
</dbReference>
<dbReference type="RefSeq" id="WP_224420455.1">
    <property type="nucleotide sequence ID" value="NZ_JAGXFD010000001.1"/>
</dbReference>
<name>A0ABS7WWU8_9GAMM</name>
<dbReference type="Pfam" id="PF02069">
    <property type="entry name" value="Metallothio_Pro"/>
    <property type="match status" value="1"/>
</dbReference>
<dbReference type="InterPro" id="IPR000518">
    <property type="entry name" value="Metalthion_fam14_prok"/>
</dbReference>
<accession>A0ABS7WWU8</accession>
<comment type="caution">
    <text evidence="3">The sequence shown here is derived from an EMBL/GenBank/DDBJ whole genome shotgun (WGS) entry which is preliminary data.</text>
</comment>
<evidence type="ECO:0008006" key="5">
    <source>
        <dbReference type="Google" id="ProtNLM"/>
    </source>
</evidence>
<proteinExistence type="predicted"/>
<protein>
    <recommendedName>
        <fullName evidence="5">Metallothionein</fullName>
    </recommendedName>
</protein>
<sequence length="67" mass="6775">MADLGTCACVGCEHQVTSEQSAMSEGQAFCCSACAAGHPDGMSCVHEGCPCTELNRPAAGDLPRDGV</sequence>